<proteinExistence type="predicted"/>
<dbReference type="Proteomes" id="UP000009131">
    <property type="component" value="Unassembled WGS sequence"/>
</dbReference>
<dbReference type="RefSeq" id="XP_014567428.1">
    <property type="nucleotide sequence ID" value="XM_014711942.1"/>
</dbReference>
<feature type="chain" id="PRO_5009955637" description="AA1-like domain-containing protein" evidence="1">
    <location>
        <begin position="19"/>
        <end position="143"/>
    </location>
</feature>
<feature type="signal peptide" evidence="1">
    <location>
        <begin position="1"/>
        <end position="18"/>
    </location>
</feature>
<evidence type="ECO:0008006" key="4">
    <source>
        <dbReference type="Google" id="ProtNLM"/>
    </source>
</evidence>
<dbReference type="HOGENOM" id="CLU_2050209_0_0_1"/>
<evidence type="ECO:0000256" key="1">
    <source>
        <dbReference type="SAM" id="SignalP"/>
    </source>
</evidence>
<protein>
    <recommendedName>
        <fullName evidence="4">AA1-like domain-containing protein</fullName>
    </recommendedName>
</protein>
<organism evidence="2 3">
    <name type="scientific">Mixia osmundae (strain CBS 9802 / IAM 14324 / JCM 22182 / KY 12970)</name>
    <dbReference type="NCBI Taxonomy" id="764103"/>
    <lineage>
        <taxon>Eukaryota</taxon>
        <taxon>Fungi</taxon>
        <taxon>Dikarya</taxon>
        <taxon>Basidiomycota</taxon>
        <taxon>Pucciniomycotina</taxon>
        <taxon>Mixiomycetes</taxon>
        <taxon>Mixiales</taxon>
        <taxon>Mixiaceae</taxon>
        <taxon>Mixia</taxon>
    </lineage>
</organism>
<keyword evidence="1" id="KW-0732">Signal</keyword>
<dbReference type="AlphaFoldDB" id="G7E118"/>
<reference evidence="2 3" key="2">
    <citation type="journal article" date="2012" name="Open Biol.">
        <title>Characteristics of nucleosomes and linker DNA regions on the genome of the basidiomycete Mixia osmundae revealed by mono- and dinucleosome mapping.</title>
        <authorList>
            <person name="Nishida H."/>
            <person name="Kondo S."/>
            <person name="Matsumoto T."/>
            <person name="Suzuki Y."/>
            <person name="Yoshikawa H."/>
            <person name="Taylor T.D."/>
            <person name="Sugiyama J."/>
        </authorList>
    </citation>
    <scope>NUCLEOTIDE SEQUENCE [LARGE SCALE GENOMIC DNA]</scope>
    <source>
        <strain evidence="3">CBS 9802 / IAM 14324 / JCM 22182 / KY 12970</strain>
    </source>
</reference>
<dbReference type="InParanoid" id="G7E118"/>
<evidence type="ECO:0000313" key="2">
    <source>
        <dbReference type="EMBL" id="GAA96528.1"/>
    </source>
</evidence>
<evidence type="ECO:0000313" key="3">
    <source>
        <dbReference type="Proteomes" id="UP000009131"/>
    </source>
</evidence>
<reference evidence="2 3" key="1">
    <citation type="journal article" date="2011" name="J. Gen. Appl. Microbiol.">
        <title>Draft genome sequencing of the enigmatic basidiomycete Mixia osmundae.</title>
        <authorList>
            <person name="Nishida H."/>
            <person name="Nagatsuka Y."/>
            <person name="Sugiyama J."/>
        </authorList>
    </citation>
    <scope>NUCLEOTIDE SEQUENCE [LARGE SCALE GENOMIC DNA]</scope>
    <source>
        <strain evidence="3">CBS 9802 / IAM 14324 / JCM 22182 / KY 12970</strain>
    </source>
</reference>
<keyword evidence="3" id="KW-1185">Reference proteome</keyword>
<dbReference type="EMBL" id="BABT02000102">
    <property type="protein sequence ID" value="GAA96528.1"/>
    <property type="molecule type" value="Genomic_DNA"/>
</dbReference>
<gene>
    <name evidence="2" type="primary">Mo03196</name>
    <name evidence="2" type="ORF">E5Q_03196</name>
</gene>
<comment type="caution">
    <text evidence="2">The sequence shown here is derived from an EMBL/GenBank/DDBJ whole genome shotgun (WGS) entry which is preliminary data.</text>
</comment>
<sequence length="143" mass="15488">MKTFFAVALCALLSVVNAAPVQAPANSKISTRGCELNVVLLNGKQTTIEFSLVAETDAETHETLYDQVATLNYTRVCATKTSATPVSMPFESICTISTDKSVVPITLRYGQEHIMYHLGPSQIDGQGMQSWDLKCGGVVIPKY</sequence>
<accession>G7E118</accession>
<name>G7E118_MIXOS</name>